<protein>
    <submittedName>
        <fullName evidence="1">Uncharacterized protein</fullName>
    </submittedName>
</protein>
<sequence length="107" mass="12083">MANRELKALKKQLLALQNERDKEKEYIKAKDGLFEINFKTGEKRKLDIVPEDAKINYIDALMENILICPGNGEPIVIVDDIANIEAETIKVLNITKGSQCAANEHLF</sequence>
<keyword evidence="2" id="KW-1185">Reference proteome</keyword>
<evidence type="ECO:0000313" key="2">
    <source>
        <dbReference type="Proteomes" id="UP001196301"/>
    </source>
</evidence>
<dbReference type="EMBL" id="JAHLOQ010000067">
    <property type="protein sequence ID" value="MBU5337515.1"/>
    <property type="molecule type" value="Genomic_DNA"/>
</dbReference>
<organism evidence="1 2">
    <name type="scientific">Intestinibacter bartlettii</name>
    <dbReference type="NCBI Taxonomy" id="261299"/>
    <lineage>
        <taxon>Bacteria</taxon>
        <taxon>Bacillati</taxon>
        <taxon>Bacillota</taxon>
        <taxon>Clostridia</taxon>
        <taxon>Peptostreptococcales</taxon>
        <taxon>Peptostreptococcaceae</taxon>
        <taxon>Intestinibacter</taxon>
    </lineage>
</organism>
<comment type="caution">
    <text evidence="1">The sequence shown here is derived from an EMBL/GenBank/DDBJ whole genome shotgun (WGS) entry which is preliminary data.</text>
</comment>
<reference evidence="1 2" key="1">
    <citation type="submission" date="2021-06" db="EMBL/GenBank/DDBJ databases">
        <authorList>
            <person name="Sun Q."/>
            <person name="Li D."/>
        </authorList>
    </citation>
    <scope>NUCLEOTIDE SEQUENCE [LARGE SCALE GENOMIC DNA]</scope>
    <source>
        <strain evidence="1 2">N19</strain>
    </source>
</reference>
<dbReference type="Proteomes" id="UP001196301">
    <property type="component" value="Unassembled WGS sequence"/>
</dbReference>
<evidence type="ECO:0000313" key="1">
    <source>
        <dbReference type="EMBL" id="MBU5337515.1"/>
    </source>
</evidence>
<name>A0ABS6E099_9FIRM</name>
<gene>
    <name evidence="1" type="ORF">KQI20_13860</name>
</gene>
<proteinExistence type="predicted"/>
<dbReference type="RefSeq" id="WP_216572255.1">
    <property type="nucleotide sequence ID" value="NZ_JAHLOQ010000067.1"/>
</dbReference>
<accession>A0ABS6E099</accession>